<organism evidence="1 2">
    <name type="scientific">Ixodes persulcatus</name>
    <name type="common">Taiga tick</name>
    <dbReference type="NCBI Taxonomy" id="34615"/>
    <lineage>
        <taxon>Eukaryota</taxon>
        <taxon>Metazoa</taxon>
        <taxon>Ecdysozoa</taxon>
        <taxon>Arthropoda</taxon>
        <taxon>Chelicerata</taxon>
        <taxon>Arachnida</taxon>
        <taxon>Acari</taxon>
        <taxon>Parasitiformes</taxon>
        <taxon>Ixodida</taxon>
        <taxon>Ixodoidea</taxon>
        <taxon>Ixodidae</taxon>
        <taxon>Ixodinae</taxon>
        <taxon>Ixodes</taxon>
    </lineage>
</organism>
<dbReference type="Proteomes" id="UP000805193">
    <property type="component" value="Unassembled WGS sequence"/>
</dbReference>
<reference evidence="1 2" key="1">
    <citation type="journal article" date="2020" name="Cell">
        <title>Large-Scale Comparative Analyses of Tick Genomes Elucidate Their Genetic Diversity and Vector Capacities.</title>
        <authorList>
            <consortium name="Tick Genome and Microbiome Consortium (TIGMIC)"/>
            <person name="Jia N."/>
            <person name="Wang J."/>
            <person name="Shi W."/>
            <person name="Du L."/>
            <person name="Sun Y."/>
            <person name="Zhan W."/>
            <person name="Jiang J.F."/>
            <person name="Wang Q."/>
            <person name="Zhang B."/>
            <person name="Ji P."/>
            <person name="Bell-Sakyi L."/>
            <person name="Cui X.M."/>
            <person name="Yuan T.T."/>
            <person name="Jiang B.G."/>
            <person name="Yang W.F."/>
            <person name="Lam T.T."/>
            <person name="Chang Q.C."/>
            <person name="Ding S.J."/>
            <person name="Wang X.J."/>
            <person name="Zhu J.G."/>
            <person name="Ruan X.D."/>
            <person name="Zhao L."/>
            <person name="Wei J.T."/>
            <person name="Ye R.Z."/>
            <person name="Que T.C."/>
            <person name="Du C.H."/>
            <person name="Zhou Y.H."/>
            <person name="Cheng J.X."/>
            <person name="Dai P.F."/>
            <person name="Guo W.B."/>
            <person name="Han X.H."/>
            <person name="Huang E.J."/>
            <person name="Li L.F."/>
            <person name="Wei W."/>
            <person name="Gao Y.C."/>
            <person name="Liu J.Z."/>
            <person name="Shao H.Z."/>
            <person name="Wang X."/>
            <person name="Wang C.C."/>
            <person name="Yang T.C."/>
            <person name="Huo Q.B."/>
            <person name="Li W."/>
            <person name="Chen H.Y."/>
            <person name="Chen S.E."/>
            <person name="Zhou L.G."/>
            <person name="Ni X.B."/>
            <person name="Tian J.H."/>
            <person name="Sheng Y."/>
            <person name="Liu T."/>
            <person name="Pan Y.S."/>
            <person name="Xia L.Y."/>
            <person name="Li J."/>
            <person name="Zhao F."/>
            <person name="Cao W.C."/>
        </authorList>
    </citation>
    <scope>NUCLEOTIDE SEQUENCE [LARGE SCALE GENOMIC DNA]</scope>
    <source>
        <strain evidence="1">Iper-2018</strain>
    </source>
</reference>
<gene>
    <name evidence="1" type="ORF">HPB47_014832</name>
</gene>
<protein>
    <submittedName>
        <fullName evidence="1">Uncharacterized protein</fullName>
    </submittedName>
</protein>
<sequence>MTIPGWFRSETRALIARDSQPTQRWRGKGDPQAWTRTPTERCGTSRKMKTLFLITLLFLTCTLVIIASSLAIRDILVEVRGNAFYARETYTYKDIPAKGSAQPRKAGLKKRTSATTTSSSLDVCQLCRGSRDEIDVGNNDEVTGATAELTDVEVVRERPAAGDTVEEAVNSTAGTLHSTAQIDAGTITVWTDGLLVLKIKKKEVDKRREEREPSEAAEPRFQRRPEKRRSFGVVPRGR</sequence>
<dbReference type="EMBL" id="JABSTQ010003314">
    <property type="protein sequence ID" value="KAG0443512.1"/>
    <property type="molecule type" value="Genomic_DNA"/>
</dbReference>
<name>A0AC60QV15_IXOPE</name>
<proteinExistence type="predicted"/>
<evidence type="ECO:0000313" key="2">
    <source>
        <dbReference type="Proteomes" id="UP000805193"/>
    </source>
</evidence>
<comment type="caution">
    <text evidence="1">The sequence shown here is derived from an EMBL/GenBank/DDBJ whole genome shotgun (WGS) entry which is preliminary data.</text>
</comment>
<accession>A0AC60QV15</accession>
<keyword evidence="2" id="KW-1185">Reference proteome</keyword>
<evidence type="ECO:0000313" key="1">
    <source>
        <dbReference type="EMBL" id="KAG0443512.1"/>
    </source>
</evidence>